<evidence type="ECO:0000259" key="5">
    <source>
        <dbReference type="PROSITE" id="PS01124"/>
    </source>
</evidence>
<dbReference type="RefSeq" id="WP_066394841.1">
    <property type="nucleotide sequence ID" value="NZ_CP015378.1"/>
</dbReference>
<dbReference type="PROSITE" id="PS00041">
    <property type="entry name" value="HTH_ARAC_FAMILY_1"/>
    <property type="match status" value="1"/>
</dbReference>
<dbReference type="InterPro" id="IPR018060">
    <property type="entry name" value="HTH_AraC"/>
</dbReference>
<dbReference type="InterPro" id="IPR018062">
    <property type="entry name" value="HTH_AraC-typ_CS"/>
</dbReference>
<dbReference type="InterPro" id="IPR009057">
    <property type="entry name" value="Homeodomain-like_sf"/>
</dbReference>
<dbReference type="GO" id="GO:0043565">
    <property type="term" value="F:sequence-specific DNA binding"/>
    <property type="evidence" value="ECO:0007669"/>
    <property type="project" value="InterPro"/>
</dbReference>
<evidence type="ECO:0000313" key="6">
    <source>
        <dbReference type="EMBL" id="ANC77350.1"/>
    </source>
</evidence>
<dbReference type="Pfam" id="PF12833">
    <property type="entry name" value="HTH_18"/>
    <property type="match status" value="1"/>
</dbReference>
<evidence type="ECO:0000256" key="3">
    <source>
        <dbReference type="ARBA" id="ARBA00023159"/>
    </source>
</evidence>
<evidence type="ECO:0000256" key="2">
    <source>
        <dbReference type="ARBA" id="ARBA00023125"/>
    </source>
</evidence>
<evidence type="ECO:0000256" key="1">
    <source>
        <dbReference type="ARBA" id="ARBA00023015"/>
    </source>
</evidence>
<feature type="domain" description="HTH araC/xylS-type" evidence="5">
    <location>
        <begin position="168"/>
        <end position="266"/>
    </location>
</feature>
<dbReference type="EMBL" id="CP015378">
    <property type="protein sequence ID" value="ANC77350.1"/>
    <property type="molecule type" value="Genomic_DNA"/>
</dbReference>
<keyword evidence="1" id="KW-0805">Transcription regulation</keyword>
<dbReference type="PROSITE" id="PS01124">
    <property type="entry name" value="HTH_ARAC_FAMILY_2"/>
    <property type="match status" value="1"/>
</dbReference>
<keyword evidence="4" id="KW-0804">Transcription</keyword>
<dbReference type="SUPFAM" id="SSF46689">
    <property type="entry name" value="Homeodomain-like"/>
    <property type="match status" value="2"/>
</dbReference>
<gene>
    <name evidence="6" type="ORF">ABE65_011265</name>
</gene>
<dbReference type="AlphaFoldDB" id="A0A160INB4"/>
<keyword evidence="2" id="KW-0238">DNA-binding</keyword>
<keyword evidence="3" id="KW-0010">Activator</keyword>
<dbReference type="SUPFAM" id="SSF51215">
    <property type="entry name" value="Regulatory protein AraC"/>
    <property type="match status" value="1"/>
</dbReference>
<evidence type="ECO:0000313" key="7">
    <source>
        <dbReference type="Proteomes" id="UP000076623"/>
    </source>
</evidence>
<keyword evidence="7" id="KW-1185">Reference proteome</keyword>
<name>A0A160INB4_9BACL</name>
<dbReference type="Proteomes" id="UP000076623">
    <property type="component" value="Chromosome"/>
</dbReference>
<dbReference type="InterPro" id="IPR050204">
    <property type="entry name" value="AraC_XylS_family_regulators"/>
</dbReference>
<dbReference type="PANTHER" id="PTHR46796">
    <property type="entry name" value="HTH-TYPE TRANSCRIPTIONAL ACTIVATOR RHAS-RELATED"/>
    <property type="match status" value="1"/>
</dbReference>
<dbReference type="InterPro" id="IPR014710">
    <property type="entry name" value="RmlC-like_jellyroll"/>
</dbReference>
<reference evidence="6 7" key="1">
    <citation type="submission" date="2016-04" db="EMBL/GenBank/DDBJ databases">
        <title>Complete genome sequence of Fictibacillus phosphorivorans G25-29, a strain toxic to nematodes.</title>
        <authorList>
            <person name="Zheng Z."/>
        </authorList>
    </citation>
    <scope>NUCLEOTIDE SEQUENCE [LARGE SCALE GENOMIC DNA]</scope>
    <source>
        <strain evidence="6 7">G25-29</strain>
    </source>
</reference>
<accession>A0A160INB4</accession>
<proteinExistence type="predicted"/>
<organism evidence="6 7">
    <name type="scientific">Fictibacillus phosphorivorans</name>
    <dbReference type="NCBI Taxonomy" id="1221500"/>
    <lineage>
        <taxon>Bacteria</taxon>
        <taxon>Bacillati</taxon>
        <taxon>Bacillota</taxon>
        <taxon>Bacilli</taxon>
        <taxon>Bacillales</taxon>
        <taxon>Fictibacillaceae</taxon>
        <taxon>Fictibacillus</taxon>
    </lineage>
</organism>
<dbReference type="Gene3D" id="1.10.10.60">
    <property type="entry name" value="Homeodomain-like"/>
    <property type="match status" value="2"/>
</dbReference>
<dbReference type="InterPro" id="IPR037923">
    <property type="entry name" value="HTH-like"/>
</dbReference>
<sequence length="267" mass="31126">MGFHLKLDHIKILYIEGTHWGDKPHSHDDVYQISVPLTGQMITELNQKTLTLHEGEALITNPLSRHSHQFDRPSSMFLIGLERESLNAWNNENLNVEISFNEQQTISSVAIKKQVKTWFDRYLFHSHEDTVVKDIENEAFQFFTSIFRGSHSAEYKHHLPTISQHSILHVLEFIHTNYHEAISVDALAAIAKQSKYHFMRSFKSYTNFSPHQYVIRTRIERAKELLTNTNRSILDVCYEVGFNNPSQFHRNFVAVVGCTPLQYKMNL</sequence>
<evidence type="ECO:0000256" key="4">
    <source>
        <dbReference type="ARBA" id="ARBA00023163"/>
    </source>
</evidence>
<dbReference type="Gene3D" id="2.60.120.10">
    <property type="entry name" value="Jelly Rolls"/>
    <property type="match status" value="1"/>
</dbReference>
<dbReference type="KEGG" id="fpn:ABE65_011265"/>
<dbReference type="SMART" id="SM00342">
    <property type="entry name" value="HTH_ARAC"/>
    <property type="match status" value="1"/>
</dbReference>
<dbReference type="GO" id="GO:0003700">
    <property type="term" value="F:DNA-binding transcription factor activity"/>
    <property type="evidence" value="ECO:0007669"/>
    <property type="project" value="InterPro"/>
</dbReference>
<protein>
    <recommendedName>
        <fullName evidence="5">HTH araC/xylS-type domain-containing protein</fullName>
    </recommendedName>
</protein>
<dbReference type="STRING" id="1221500.ABE65_011265"/>